<dbReference type="RefSeq" id="WP_202636278.1">
    <property type="nucleotide sequence ID" value="NZ_CP010554.1"/>
</dbReference>
<evidence type="ECO:0000313" key="2">
    <source>
        <dbReference type="Proteomes" id="UP000061603"/>
    </source>
</evidence>
<sequence>MRMEDEQTLRPQAPVIAGGVADISGDIEWTEDDIIRLHGHLLEKSLHDLFDLRVSAATRADILEWMLSPKDRSNAFSYLACCRLFGINPEEIQERVLERYRQRHTH</sequence>
<keyword evidence="2" id="KW-1185">Reference proteome</keyword>
<proteinExistence type="predicted"/>
<dbReference type="HOGENOM" id="CLU_2221115_0_0_4"/>
<gene>
    <name evidence="1" type="ORF">PG1C_04760</name>
</gene>
<name>A0A0C5JKR0_9PROT</name>
<protein>
    <submittedName>
        <fullName evidence="1">Uncharacterized protein</fullName>
    </submittedName>
</protein>
<dbReference type="AlphaFoldDB" id="A0A0C5JKR0"/>
<organism evidence="1 2">
    <name type="scientific">Rugosibacter aromaticivorans</name>
    <dbReference type="NCBI Taxonomy" id="1565605"/>
    <lineage>
        <taxon>Bacteria</taxon>
        <taxon>Pseudomonadati</taxon>
        <taxon>Pseudomonadota</taxon>
        <taxon>Betaproteobacteria</taxon>
        <taxon>Nitrosomonadales</taxon>
        <taxon>Sterolibacteriaceae</taxon>
        <taxon>Rugosibacter</taxon>
    </lineage>
</organism>
<evidence type="ECO:0000313" key="1">
    <source>
        <dbReference type="EMBL" id="AJP47961.1"/>
    </source>
</evidence>
<dbReference type="Proteomes" id="UP000061603">
    <property type="component" value="Chromosome"/>
</dbReference>
<dbReference type="KEGG" id="rbu:PG1C_04760"/>
<reference evidence="1 2" key="1">
    <citation type="journal article" date="2015" name="Genome Announc.">
        <title>Complete Genome Sequence of a Novel Bacterium within the Family Rhodocyclaceae That Degrades Polycyclic Aromatic Hydrocarbons.</title>
        <authorList>
            <person name="Singleton D.R."/>
            <person name="Dickey A.N."/>
            <person name="Scholl E.H."/>
            <person name="Wright F.A."/>
            <person name="Aitken M.D."/>
        </authorList>
    </citation>
    <scope>NUCLEOTIDE SEQUENCE [LARGE SCALE GENOMIC DNA]</scope>
    <source>
        <strain evidence="2">PG1-Ca6</strain>
    </source>
</reference>
<dbReference type="STRING" id="1565605.PG1C_04760"/>
<dbReference type="EMBL" id="CP010554">
    <property type="protein sequence ID" value="AJP47961.1"/>
    <property type="molecule type" value="Genomic_DNA"/>
</dbReference>
<accession>A0A0C5JKR0</accession>